<accession>A0A813BKT8</accession>
<proteinExistence type="predicted"/>
<evidence type="ECO:0000313" key="1">
    <source>
        <dbReference type="EMBL" id="CAE7906496.1"/>
    </source>
</evidence>
<comment type="caution">
    <text evidence="1">The sequence shown here is derived from an EMBL/GenBank/DDBJ whole genome shotgun (WGS) entry which is preliminary data.</text>
</comment>
<dbReference type="EMBL" id="CAJNJA010072297">
    <property type="protein sequence ID" value="CAE7906496.1"/>
    <property type="molecule type" value="Genomic_DNA"/>
</dbReference>
<keyword evidence="2" id="KW-1185">Reference proteome</keyword>
<sequence length="124" mass="13390">MQGMDIFALVEESECRCGVTAANRTQAAVVCNLRHRKDENPLLQFQVAVLEHFEPGRGTCPLRAYRYIGHLEAGGLPPSMVTALAGDVEYVDSASLLTKLGFADVCCHARKVSKSGKVVPGQLC</sequence>
<organism evidence="1 2">
    <name type="scientific">Symbiodinium necroappetens</name>
    <dbReference type="NCBI Taxonomy" id="1628268"/>
    <lineage>
        <taxon>Eukaryota</taxon>
        <taxon>Sar</taxon>
        <taxon>Alveolata</taxon>
        <taxon>Dinophyceae</taxon>
        <taxon>Suessiales</taxon>
        <taxon>Symbiodiniaceae</taxon>
        <taxon>Symbiodinium</taxon>
    </lineage>
</organism>
<gene>
    <name evidence="1" type="primary">hceb</name>
    <name evidence="1" type="ORF">SNEC2469_LOCUS30693</name>
</gene>
<dbReference type="AlphaFoldDB" id="A0A813BKT8"/>
<evidence type="ECO:0000313" key="2">
    <source>
        <dbReference type="Proteomes" id="UP000601435"/>
    </source>
</evidence>
<dbReference type="Proteomes" id="UP000601435">
    <property type="component" value="Unassembled WGS sequence"/>
</dbReference>
<protein>
    <submittedName>
        <fullName evidence="1">Hceb protein</fullName>
    </submittedName>
</protein>
<reference evidence="1" key="1">
    <citation type="submission" date="2021-02" db="EMBL/GenBank/DDBJ databases">
        <authorList>
            <person name="Dougan E. K."/>
            <person name="Rhodes N."/>
            <person name="Thang M."/>
            <person name="Chan C."/>
        </authorList>
    </citation>
    <scope>NUCLEOTIDE SEQUENCE</scope>
</reference>
<name>A0A813BKT8_9DINO</name>